<feature type="coiled-coil region" evidence="4">
    <location>
        <begin position="181"/>
        <end position="208"/>
    </location>
</feature>
<keyword evidence="7" id="KW-1185">Reference proteome</keyword>
<dbReference type="InterPro" id="IPR036534">
    <property type="entry name" value="GAR_dom_sf"/>
</dbReference>
<gene>
    <name evidence="6" type="ORF">KUTeg_015936</name>
</gene>
<dbReference type="Gene3D" id="1.20.58.60">
    <property type="match status" value="2"/>
</dbReference>
<dbReference type="CDD" id="cd00176">
    <property type="entry name" value="SPEC"/>
    <property type="match status" value="1"/>
</dbReference>
<dbReference type="SUPFAM" id="SSF46966">
    <property type="entry name" value="Spectrin repeat"/>
    <property type="match status" value="3"/>
</dbReference>
<accession>A0ABQ9EJG1</accession>
<evidence type="ECO:0000313" key="7">
    <source>
        <dbReference type="Proteomes" id="UP001217089"/>
    </source>
</evidence>
<keyword evidence="3" id="KW-0206">Cytoskeleton</keyword>
<evidence type="ECO:0000256" key="2">
    <source>
        <dbReference type="ARBA" id="ARBA00022490"/>
    </source>
</evidence>
<evidence type="ECO:0000313" key="6">
    <source>
        <dbReference type="EMBL" id="KAJ8305391.1"/>
    </source>
</evidence>
<sequence length="350" mass="40477">MWKELLDWLIDTEKIIDADTAVGTDPVKIKAQLAKHREFQRGLGTRQPLYDSINRAGRALKDKCPPDDVPEIQRMWNELKSRWNAVCGKSVDRQRKLEEALLFSGQFTEALQALLDWLAKVEPTLGEDQPVHGDIDTVNNLMESHSAEDFHKKGHSLLDWLSGAERQLRYRGAIPDEEEPLLKQIDEHKKFEEELLRQEANLRETLNIGQDIMKRCHPDAVSTMKHWLSVLRARWEEPQKPITEAEKINDEVKLQFGESQKLRLVRILRSTVMVRVGGGWVALDEFLVKNDPCRVNDDDKYELPINLELPYTDVGSTESCIQKQSKSDKSTGKSIWIDKYDYMYTLDQLN</sequence>
<dbReference type="EMBL" id="JARBDR010000813">
    <property type="protein sequence ID" value="KAJ8305391.1"/>
    <property type="molecule type" value="Genomic_DNA"/>
</dbReference>
<dbReference type="Pfam" id="PF00435">
    <property type="entry name" value="Spectrin"/>
    <property type="match status" value="2"/>
</dbReference>
<evidence type="ECO:0000259" key="5">
    <source>
        <dbReference type="PROSITE" id="PS51460"/>
    </source>
</evidence>
<comment type="subcellular location">
    <subcellularLocation>
        <location evidence="1">Cytoplasm</location>
        <location evidence="1">Cytoskeleton</location>
    </subcellularLocation>
</comment>
<comment type="caution">
    <text evidence="6">The sequence shown here is derived from an EMBL/GenBank/DDBJ whole genome shotgun (WGS) entry which is preliminary data.</text>
</comment>
<evidence type="ECO:0000256" key="3">
    <source>
        <dbReference type="ARBA" id="ARBA00023212"/>
    </source>
</evidence>
<dbReference type="Proteomes" id="UP001217089">
    <property type="component" value="Unassembled WGS sequence"/>
</dbReference>
<reference evidence="6 7" key="1">
    <citation type="submission" date="2022-12" db="EMBL/GenBank/DDBJ databases">
        <title>Chromosome-level genome of Tegillarca granosa.</title>
        <authorList>
            <person name="Kim J."/>
        </authorList>
    </citation>
    <scope>NUCLEOTIDE SEQUENCE [LARGE SCALE GENOMIC DNA]</scope>
    <source>
        <strain evidence="6">Teg-2019</strain>
        <tissue evidence="6">Adductor muscle</tissue>
    </source>
</reference>
<dbReference type="SMART" id="SM00243">
    <property type="entry name" value="GAS2"/>
    <property type="match status" value="1"/>
</dbReference>
<dbReference type="PANTHER" id="PTHR23169">
    <property type="entry name" value="ENVOPLAKIN"/>
    <property type="match status" value="1"/>
</dbReference>
<dbReference type="InterPro" id="IPR002017">
    <property type="entry name" value="Spectrin_repeat"/>
</dbReference>
<evidence type="ECO:0000256" key="4">
    <source>
        <dbReference type="SAM" id="Coils"/>
    </source>
</evidence>
<dbReference type="Gene3D" id="3.30.920.20">
    <property type="entry name" value="Gas2-like domain"/>
    <property type="match status" value="1"/>
</dbReference>
<evidence type="ECO:0000256" key="1">
    <source>
        <dbReference type="ARBA" id="ARBA00004245"/>
    </source>
</evidence>
<dbReference type="SUPFAM" id="SSF143575">
    <property type="entry name" value="GAS2 domain-like"/>
    <property type="match status" value="1"/>
</dbReference>
<protein>
    <recommendedName>
        <fullName evidence="5">GAR domain-containing protein</fullName>
    </recommendedName>
</protein>
<dbReference type="SMART" id="SM00150">
    <property type="entry name" value="SPEC"/>
    <property type="match status" value="2"/>
</dbReference>
<dbReference type="PANTHER" id="PTHR23169:SF23">
    <property type="entry name" value="SHORT STOP, ISOFORM H"/>
    <property type="match status" value="1"/>
</dbReference>
<proteinExistence type="predicted"/>
<dbReference type="PROSITE" id="PS51460">
    <property type="entry name" value="GAR"/>
    <property type="match status" value="1"/>
</dbReference>
<dbReference type="Pfam" id="PF02187">
    <property type="entry name" value="GAS2"/>
    <property type="match status" value="1"/>
</dbReference>
<feature type="domain" description="GAR" evidence="5">
    <location>
        <begin position="203"/>
        <end position="294"/>
    </location>
</feature>
<dbReference type="InterPro" id="IPR043197">
    <property type="entry name" value="Plakin"/>
</dbReference>
<organism evidence="6 7">
    <name type="scientific">Tegillarca granosa</name>
    <name type="common">Malaysian cockle</name>
    <name type="synonym">Anadara granosa</name>
    <dbReference type="NCBI Taxonomy" id="220873"/>
    <lineage>
        <taxon>Eukaryota</taxon>
        <taxon>Metazoa</taxon>
        <taxon>Spiralia</taxon>
        <taxon>Lophotrochozoa</taxon>
        <taxon>Mollusca</taxon>
        <taxon>Bivalvia</taxon>
        <taxon>Autobranchia</taxon>
        <taxon>Pteriomorphia</taxon>
        <taxon>Arcoida</taxon>
        <taxon>Arcoidea</taxon>
        <taxon>Arcidae</taxon>
        <taxon>Tegillarca</taxon>
    </lineage>
</organism>
<keyword evidence="2" id="KW-0963">Cytoplasm</keyword>
<name>A0ABQ9EJG1_TEGGR</name>
<dbReference type="InterPro" id="IPR003108">
    <property type="entry name" value="GAR_dom"/>
</dbReference>
<keyword evidence="4" id="KW-0175">Coiled coil</keyword>
<dbReference type="InterPro" id="IPR018159">
    <property type="entry name" value="Spectrin/alpha-actinin"/>
</dbReference>